<dbReference type="Gene3D" id="1.20.120.310">
    <property type="entry name" value="ERV/ALR sulfhydryl oxidase domain"/>
    <property type="match status" value="1"/>
</dbReference>
<proteinExistence type="predicted"/>
<dbReference type="Pfam" id="PF04777">
    <property type="entry name" value="Evr1_Alr"/>
    <property type="match status" value="1"/>
</dbReference>
<name>A0A6C0HF10_9ZZZZ</name>
<dbReference type="AlphaFoldDB" id="A0A6C0HF10"/>
<dbReference type="SUPFAM" id="SSF69000">
    <property type="entry name" value="FAD-dependent thiol oxidase"/>
    <property type="match status" value="1"/>
</dbReference>
<evidence type="ECO:0000256" key="2">
    <source>
        <dbReference type="ARBA" id="ARBA00012512"/>
    </source>
</evidence>
<dbReference type="GO" id="GO:0016972">
    <property type="term" value="F:thiol oxidase activity"/>
    <property type="evidence" value="ECO:0007669"/>
    <property type="project" value="UniProtKB-EC"/>
</dbReference>
<accession>A0A6C0HF10</accession>
<organism evidence="8">
    <name type="scientific">viral metagenome</name>
    <dbReference type="NCBI Taxonomy" id="1070528"/>
    <lineage>
        <taxon>unclassified sequences</taxon>
        <taxon>metagenomes</taxon>
        <taxon>organismal metagenomes</taxon>
    </lineage>
</organism>
<keyword evidence="3" id="KW-0285">Flavoprotein</keyword>
<keyword evidence="5" id="KW-0560">Oxidoreductase</keyword>
<evidence type="ECO:0000256" key="1">
    <source>
        <dbReference type="ARBA" id="ARBA00001974"/>
    </source>
</evidence>
<evidence type="ECO:0000256" key="6">
    <source>
        <dbReference type="ARBA" id="ARBA00023157"/>
    </source>
</evidence>
<evidence type="ECO:0000313" key="8">
    <source>
        <dbReference type="EMBL" id="QHT79198.1"/>
    </source>
</evidence>
<evidence type="ECO:0000256" key="4">
    <source>
        <dbReference type="ARBA" id="ARBA00022827"/>
    </source>
</evidence>
<dbReference type="InterPro" id="IPR017905">
    <property type="entry name" value="ERV/ALR_sulphydryl_oxidase"/>
</dbReference>
<dbReference type="EMBL" id="MN739946">
    <property type="protein sequence ID" value="QHT79198.1"/>
    <property type="molecule type" value="Genomic_DNA"/>
</dbReference>
<keyword evidence="6" id="KW-1015">Disulfide bond</keyword>
<sequence>MDTKFWGPSGWKLLHLITFERGSLQKKKKLFSVLGQVLPCKYCRQSTSEYIRDEPPQNNLALWLYNLHKKVNHKLESQGLHAAPNPGFSQVVRKYREDLKTAYLPGIPFLLSMAYNFDSETHSREAHQQFWEALKDLYPKKGLPRVPEIHDCYFRDVYDILVEMGFQGSYTETLKAIAKHKSSCSKKTFRGRTCRRTKR</sequence>
<feature type="domain" description="ERV/ALR sulfhydryl oxidase" evidence="7">
    <location>
        <begin position="1"/>
        <end position="95"/>
    </location>
</feature>
<dbReference type="PROSITE" id="PS51324">
    <property type="entry name" value="ERV_ALR"/>
    <property type="match status" value="1"/>
</dbReference>
<protein>
    <recommendedName>
        <fullName evidence="2">thiol oxidase</fullName>
        <ecNumber evidence="2">1.8.3.2</ecNumber>
    </recommendedName>
</protein>
<keyword evidence="4" id="KW-0274">FAD</keyword>
<dbReference type="EC" id="1.8.3.2" evidence="2"/>
<evidence type="ECO:0000256" key="5">
    <source>
        <dbReference type="ARBA" id="ARBA00023002"/>
    </source>
</evidence>
<evidence type="ECO:0000259" key="7">
    <source>
        <dbReference type="PROSITE" id="PS51324"/>
    </source>
</evidence>
<dbReference type="InterPro" id="IPR036774">
    <property type="entry name" value="ERV/ALR_sulphydryl_oxid_sf"/>
</dbReference>
<comment type="cofactor">
    <cofactor evidence="1">
        <name>FAD</name>
        <dbReference type="ChEBI" id="CHEBI:57692"/>
    </cofactor>
</comment>
<reference evidence="8" key="1">
    <citation type="journal article" date="2020" name="Nature">
        <title>Giant virus diversity and host interactions through global metagenomics.</title>
        <authorList>
            <person name="Schulz F."/>
            <person name="Roux S."/>
            <person name="Paez-Espino D."/>
            <person name="Jungbluth S."/>
            <person name="Walsh D.A."/>
            <person name="Denef V.J."/>
            <person name="McMahon K.D."/>
            <person name="Konstantinidis K.T."/>
            <person name="Eloe-Fadrosh E.A."/>
            <person name="Kyrpides N.C."/>
            <person name="Woyke T."/>
        </authorList>
    </citation>
    <scope>NUCLEOTIDE SEQUENCE</scope>
    <source>
        <strain evidence="8">GVMAG-M-3300023179-99</strain>
    </source>
</reference>
<evidence type="ECO:0000256" key="3">
    <source>
        <dbReference type="ARBA" id="ARBA00022630"/>
    </source>
</evidence>